<sequence length="249" mass="26954">MRPSPAAVLGRRQRSAERGPPRRGPRPRPASGGTMSVFFSASHRRLQDGHGTRALADRLEAHAHPCFEPPERDFIERATMVFLSTVDGSGQPTVSYKGGAPGFVRITGPNELIVPSYDGNGMFLTLGNLAENPRIGLLFIDFEHPHRLRVHGTAALVDDAGLLALYPGADHVVRVTADRIFVNCGRYVHRSAGATLSPHLPDPAGHQPFPAWKRLDIFEGALPEDDAREVARRGGTIPLEAYPGEADPG</sequence>
<gene>
    <name evidence="3" type="ORF">DA075_22180</name>
</gene>
<dbReference type="Pfam" id="PF01243">
    <property type="entry name" value="PNPOx_N"/>
    <property type="match status" value="1"/>
</dbReference>
<keyword evidence="4" id="KW-1185">Reference proteome</keyword>
<dbReference type="SUPFAM" id="SSF50475">
    <property type="entry name" value="FMN-binding split barrel"/>
    <property type="match status" value="1"/>
</dbReference>
<feature type="domain" description="Pyridoxamine 5'-phosphate oxidase N-terminal" evidence="2">
    <location>
        <begin position="72"/>
        <end position="166"/>
    </location>
</feature>
<dbReference type="EMBL" id="CP028843">
    <property type="protein sequence ID" value="AWB23275.1"/>
    <property type="molecule type" value="Genomic_DNA"/>
</dbReference>
<dbReference type="InterPro" id="IPR011576">
    <property type="entry name" value="Pyridox_Oxase_N"/>
</dbReference>
<reference evidence="3 4" key="1">
    <citation type="submission" date="2018-04" db="EMBL/GenBank/DDBJ databases">
        <title>Methylobacterium sp. PR1016A genome.</title>
        <authorList>
            <person name="Park W."/>
        </authorList>
    </citation>
    <scope>NUCLEOTIDE SEQUENCE [LARGE SCALE GENOMIC DNA]</scope>
    <source>
        <strain evidence="3 4">PR1016A</strain>
    </source>
</reference>
<dbReference type="KEGG" id="mee:DA075_22180"/>
<dbReference type="Gene3D" id="2.30.110.10">
    <property type="entry name" value="Electron Transport, Fmn-binding Protein, Chain A"/>
    <property type="match status" value="1"/>
</dbReference>
<evidence type="ECO:0000259" key="2">
    <source>
        <dbReference type="Pfam" id="PF01243"/>
    </source>
</evidence>
<name>A0A2R4WP50_9HYPH</name>
<proteinExistence type="predicted"/>
<evidence type="ECO:0000313" key="4">
    <source>
        <dbReference type="Proteomes" id="UP000244755"/>
    </source>
</evidence>
<feature type="region of interest" description="Disordered" evidence="1">
    <location>
        <begin position="1"/>
        <end position="35"/>
    </location>
</feature>
<evidence type="ECO:0000256" key="1">
    <source>
        <dbReference type="SAM" id="MobiDB-lite"/>
    </source>
</evidence>
<dbReference type="PANTHER" id="PTHR42815">
    <property type="entry name" value="FAD-BINDING, PUTATIVE (AFU_ORTHOLOGUE AFUA_6G07600)-RELATED"/>
    <property type="match status" value="1"/>
</dbReference>
<dbReference type="OrthoDB" id="9790331at2"/>
<dbReference type="AlphaFoldDB" id="A0A2R4WP50"/>
<dbReference type="InterPro" id="IPR012349">
    <property type="entry name" value="Split_barrel_FMN-bd"/>
</dbReference>
<evidence type="ECO:0000313" key="3">
    <source>
        <dbReference type="EMBL" id="AWB23275.1"/>
    </source>
</evidence>
<accession>A0A2R4WP50</accession>
<dbReference type="Proteomes" id="UP000244755">
    <property type="component" value="Chromosome 1"/>
</dbReference>
<organism evidence="3 4">
    <name type="scientific">Methylobacterium currus</name>
    <dbReference type="NCBI Taxonomy" id="2051553"/>
    <lineage>
        <taxon>Bacteria</taxon>
        <taxon>Pseudomonadati</taxon>
        <taxon>Pseudomonadota</taxon>
        <taxon>Alphaproteobacteria</taxon>
        <taxon>Hyphomicrobiales</taxon>
        <taxon>Methylobacteriaceae</taxon>
        <taxon>Methylobacterium</taxon>
    </lineage>
</organism>
<protein>
    <submittedName>
        <fullName evidence="3">Pyridoxamine 5'-phosphate oxidase</fullName>
    </submittedName>
</protein>
<dbReference type="PANTHER" id="PTHR42815:SF2">
    <property type="entry name" value="FAD-BINDING, PUTATIVE (AFU_ORTHOLOGUE AFUA_6G07600)-RELATED"/>
    <property type="match status" value="1"/>
</dbReference>